<keyword evidence="2" id="KW-1185">Reference proteome</keyword>
<organism evidence="1 2">
    <name type="scientific">Paenibacillus sepulcri</name>
    <dbReference type="NCBI Taxonomy" id="359917"/>
    <lineage>
        <taxon>Bacteria</taxon>
        <taxon>Bacillati</taxon>
        <taxon>Bacillota</taxon>
        <taxon>Bacilli</taxon>
        <taxon>Bacillales</taxon>
        <taxon>Paenibacillaceae</taxon>
        <taxon>Paenibacillus</taxon>
    </lineage>
</organism>
<accession>A0ABS7CJB4</accession>
<dbReference type="Proteomes" id="UP001519887">
    <property type="component" value="Unassembled WGS sequence"/>
</dbReference>
<sequence length="99" mass="11086">VFTLDLGHVRGTAEVWVDGRTAGVRLWRPYRYACGSLEAGPHRLRIRVTNTLGTYYETGRPSSVVGANNAIMYWTRKDESAWQPIFPSGGLYGPVRISE</sequence>
<evidence type="ECO:0000313" key="2">
    <source>
        <dbReference type="Proteomes" id="UP001519887"/>
    </source>
</evidence>
<comment type="caution">
    <text evidence="1">The sequence shown here is derived from an EMBL/GenBank/DDBJ whole genome shotgun (WGS) entry which is preliminary data.</text>
</comment>
<proteinExistence type="predicted"/>
<dbReference type="Gene3D" id="2.60.120.260">
    <property type="entry name" value="Galactose-binding domain-like"/>
    <property type="match status" value="1"/>
</dbReference>
<protein>
    <submittedName>
        <fullName evidence="1">Uncharacterized protein</fullName>
    </submittedName>
</protein>
<name>A0ABS7CJB4_9BACL</name>
<dbReference type="SUPFAM" id="SSF49785">
    <property type="entry name" value="Galactose-binding domain-like"/>
    <property type="match status" value="1"/>
</dbReference>
<gene>
    <name evidence="1" type="ORF">K0U00_43890</name>
</gene>
<evidence type="ECO:0000313" key="1">
    <source>
        <dbReference type="EMBL" id="MBW7461021.1"/>
    </source>
</evidence>
<reference evidence="1 2" key="1">
    <citation type="submission" date="2021-07" db="EMBL/GenBank/DDBJ databases">
        <title>Paenibacillus radiodurans sp. nov., isolated from the southeastern edge of Tengger Desert.</title>
        <authorList>
            <person name="Zhang G."/>
        </authorList>
    </citation>
    <scope>NUCLEOTIDE SEQUENCE [LARGE SCALE GENOMIC DNA]</scope>
    <source>
        <strain evidence="1 2">CCM 7311</strain>
    </source>
</reference>
<dbReference type="InterPro" id="IPR008979">
    <property type="entry name" value="Galactose-bd-like_sf"/>
</dbReference>
<dbReference type="EMBL" id="JAHZIK010002627">
    <property type="protein sequence ID" value="MBW7461021.1"/>
    <property type="molecule type" value="Genomic_DNA"/>
</dbReference>
<feature type="non-terminal residue" evidence="1">
    <location>
        <position position="1"/>
    </location>
</feature>